<name>K3Y408_SETIT</name>
<reference evidence="2" key="1">
    <citation type="journal article" date="2012" name="Nat. Biotechnol.">
        <title>Reference genome sequence of the model plant Setaria.</title>
        <authorList>
            <person name="Bennetzen J.L."/>
            <person name="Schmutz J."/>
            <person name="Wang H."/>
            <person name="Percifield R."/>
            <person name="Hawkins J."/>
            <person name="Pontaroli A.C."/>
            <person name="Estep M."/>
            <person name="Feng L."/>
            <person name="Vaughn J.N."/>
            <person name="Grimwood J."/>
            <person name="Jenkins J."/>
            <person name="Barry K."/>
            <person name="Lindquist E."/>
            <person name="Hellsten U."/>
            <person name="Deshpande S."/>
            <person name="Wang X."/>
            <person name="Wu X."/>
            <person name="Mitros T."/>
            <person name="Triplett J."/>
            <person name="Yang X."/>
            <person name="Ye C.Y."/>
            <person name="Mauro-Herrera M."/>
            <person name="Wang L."/>
            <person name="Li P."/>
            <person name="Sharma M."/>
            <person name="Sharma R."/>
            <person name="Ronald P.C."/>
            <person name="Panaud O."/>
            <person name="Kellogg E.A."/>
            <person name="Brutnell T.P."/>
            <person name="Doust A.N."/>
            <person name="Tuskan G.A."/>
            <person name="Rokhsar D."/>
            <person name="Devos K.M."/>
        </authorList>
    </citation>
    <scope>NUCLEOTIDE SEQUENCE [LARGE SCALE GENOMIC DNA]</scope>
    <source>
        <strain evidence="2">cv. Yugu1</strain>
    </source>
</reference>
<keyword evidence="2" id="KW-1185">Reference proteome</keyword>
<evidence type="ECO:0000313" key="1">
    <source>
        <dbReference type="EnsemblPlants" id="KQL09321"/>
    </source>
</evidence>
<sequence>MSATILFLRHCNVQFQYMIETIKINSNSQLLKVEYNDEEIKIIFMCLD</sequence>
<dbReference type="EnsemblPlants" id="KQL09321">
    <property type="protein sequence ID" value="KQL09321"/>
    <property type="gene ID" value="SETIT_008946mg"/>
</dbReference>
<dbReference type="Proteomes" id="UP000004995">
    <property type="component" value="Unassembled WGS sequence"/>
</dbReference>
<protein>
    <submittedName>
        <fullName evidence="1">Uncharacterized protein</fullName>
    </submittedName>
</protein>
<dbReference type="HOGENOM" id="CLU_3160914_0_0_1"/>
<evidence type="ECO:0000313" key="2">
    <source>
        <dbReference type="Proteomes" id="UP000004995"/>
    </source>
</evidence>
<dbReference type="InParanoid" id="K3Y408"/>
<reference evidence="1" key="2">
    <citation type="submission" date="2018-08" db="UniProtKB">
        <authorList>
            <consortium name="EnsemblPlants"/>
        </authorList>
    </citation>
    <scope>IDENTIFICATION</scope>
    <source>
        <strain evidence="1">Yugu1</strain>
    </source>
</reference>
<dbReference type="Gramene" id="KQL09321">
    <property type="protein sequence ID" value="KQL09321"/>
    <property type="gene ID" value="SETIT_008946mg"/>
</dbReference>
<accession>K3Y408</accession>
<dbReference type="AlphaFoldDB" id="K3Y408"/>
<proteinExistence type="predicted"/>
<organism evidence="1 2">
    <name type="scientific">Setaria italica</name>
    <name type="common">Foxtail millet</name>
    <name type="synonym">Panicum italicum</name>
    <dbReference type="NCBI Taxonomy" id="4555"/>
    <lineage>
        <taxon>Eukaryota</taxon>
        <taxon>Viridiplantae</taxon>
        <taxon>Streptophyta</taxon>
        <taxon>Embryophyta</taxon>
        <taxon>Tracheophyta</taxon>
        <taxon>Spermatophyta</taxon>
        <taxon>Magnoliopsida</taxon>
        <taxon>Liliopsida</taxon>
        <taxon>Poales</taxon>
        <taxon>Poaceae</taxon>
        <taxon>PACMAD clade</taxon>
        <taxon>Panicoideae</taxon>
        <taxon>Panicodae</taxon>
        <taxon>Paniceae</taxon>
        <taxon>Cenchrinae</taxon>
        <taxon>Setaria</taxon>
    </lineage>
</organism>
<dbReference type="EMBL" id="AGNK02002205">
    <property type="status" value="NOT_ANNOTATED_CDS"/>
    <property type="molecule type" value="Genomic_DNA"/>
</dbReference>